<reference evidence="2" key="1">
    <citation type="submission" date="2015-04" db="EMBL/GenBank/DDBJ databases">
        <authorList>
            <consortium name="Pathogen Informatics"/>
        </authorList>
    </citation>
    <scope>NUCLEOTIDE SEQUENCE [LARGE SCALE GENOMIC DNA]</scope>
    <source>
        <strain evidence="2">8A</strain>
    </source>
</reference>
<feature type="transmembrane region" description="Helical" evidence="1">
    <location>
        <begin position="135"/>
        <end position="155"/>
    </location>
</feature>
<feature type="transmembrane region" description="Helical" evidence="1">
    <location>
        <begin position="78"/>
        <end position="100"/>
    </location>
</feature>
<keyword evidence="1" id="KW-1133">Transmembrane helix</keyword>
<keyword evidence="3" id="KW-1185">Reference proteome</keyword>
<sequence>MIKNTVNKIINIKEKVSKQYIHGYIIYIIFNILLLNYLLLYFVLNFYNNKYLGVKKDFSSIKSSILETNNEKEKYNTFTYLICVIYIIFSLIFYVLEFFIKFNGTFLSDLYLFRKKNFIDYNVKIPQNNKKNTEIYVTINYIFIYFLLTILGLIKCNIDEYFFYFFSLIIICEINTPLKVFMVFIKIIKKYYKNSYMKKEYNNVDNIKKRDLYFFFCYFIIIRYLGNFSLYEKFNIYKYLTFKNYSEKLSRNKYFSMINFQNYVSPSLFYKDILKRDLLNYMKNIFKFLKKYIRKFNYTFIFINNSAKNILSKFFNILQYILTENFFFFNNIVKEENICTIKTENSELNHGATELKKKEKDMNTSEIHKCVNKKNKKVLHEQPIKRNQIKQKIIHNDNTLCEEENEYIDEPNYFYELSKKEYLKMKRNVNKYNNYYEYFKKNKPNRSEDEYVSTSENENFNFIKRKKRQFQVVEADKNKFIFDNLEDNELSNDNTSKKYFIDIEDEACIFINEDENKRNDNKGGENKKDNCIEKKIDGVNENYNNASIYYPYLKEPSNIDIPNKNKNGDLYNKDNICGENNYSDDVSFKKGNNEICNKRKKHKETYTKNDIKGCCFSMKTNELKKFIHEKGCQSERKNKKEINIENSMERKNMKNIEIYNFKNEKKKKKSIACSDIQNNSEDSLNFKIFNINKKTNNKYNIKNGLKKKNNDIFIGGNEANVLSKSSIFYEVCNQQEKNILRKKKKMKNLKKNLKIFLSNFKRKMEICIFLNMVYKIISLLNILLIFFVKGIYMYINLYYFISKYKTSFFFQKILLTLIQCSFFFLFHLYAYEYKKKKKKY</sequence>
<gene>
    <name evidence="2" type="ORF">PGAL8A_00084700</name>
</gene>
<proteinExistence type="predicted"/>
<dbReference type="OMA" id="FILAICE"/>
<dbReference type="VEuPathDB" id="PlasmoDB:PGAL8A_00084700"/>
<keyword evidence="1" id="KW-0812">Transmembrane</keyword>
<dbReference type="EMBL" id="CVMV01000013">
    <property type="protein sequence ID" value="CRG93143.1"/>
    <property type="molecule type" value="Genomic_DNA"/>
</dbReference>
<feature type="transmembrane region" description="Helical" evidence="1">
    <location>
        <begin position="21"/>
        <end position="44"/>
    </location>
</feature>
<protein>
    <submittedName>
        <fullName evidence="2">Uncharacterized protein</fullName>
    </submittedName>
</protein>
<keyword evidence="1" id="KW-0472">Membrane</keyword>
<dbReference type="Proteomes" id="UP000220797">
    <property type="component" value="Unassembled WGS sequence"/>
</dbReference>
<dbReference type="RefSeq" id="XP_028525965.1">
    <property type="nucleotide sequence ID" value="XM_028670965.1"/>
</dbReference>
<feature type="transmembrane region" description="Helical" evidence="1">
    <location>
        <begin position="212"/>
        <end position="231"/>
    </location>
</feature>
<evidence type="ECO:0000256" key="1">
    <source>
        <dbReference type="SAM" id="Phobius"/>
    </source>
</evidence>
<dbReference type="GeneID" id="39729371"/>
<organism evidence="2 3">
    <name type="scientific">Plasmodium gallinaceum</name>
    <dbReference type="NCBI Taxonomy" id="5849"/>
    <lineage>
        <taxon>Eukaryota</taxon>
        <taxon>Sar</taxon>
        <taxon>Alveolata</taxon>
        <taxon>Apicomplexa</taxon>
        <taxon>Aconoidasida</taxon>
        <taxon>Haemosporida</taxon>
        <taxon>Plasmodiidae</taxon>
        <taxon>Plasmodium</taxon>
        <taxon>Plasmodium (Haemamoeba)</taxon>
    </lineage>
</organism>
<evidence type="ECO:0000313" key="2">
    <source>
        <dbReference type="EMBL" id="CRG93143.1"/>
    </source>
</evidence>
<feature type="transmembrane region" description="Helical" evidence="1">
    <location>
        <begin position="161"/>
        <end position="188"/>
    </location>
</feature>
<dbReference type="OrthoDB" id="372911at2759"/>
<feature type="transmembrane region" description="Helical" evidence="1">
    <location>
        <begin position="813"/>
        <end position="831"/>
    </location>
</feature>
<accession>A0A1J1GPD2</accession>
<feature type="transmembrane region" description="Helical" evidence="1">
    <location>
        <begin position="776"/>
        <end position="801"/>
    </location>
</feature>
<comment type="caution">
    <text evidence="2">The sequence shown here is derived from an EMBL/GenBank/DDBJ whole genome shotgun (WGS) entry which is preliminary data.</text>
</comment>
<name>A0A1J1GPD2_PLAGA</name>
<evidence type="ECO:0000313" key="3">
    <source>
        <dbReference type="Proteomes" id="UP000220797"/>
    </source>
</evidence>
<dbReference type="AlphaFoldDB" id="A0A1J1GPD2"/>